<dbReference type="PANTHER" id="PTHR12022:SF0">
    <property type="entry name" value="CYTOCHROME B-C1 COMPLEX SUBUNIT 7"/>
    <property type="match status" value="1"/>
</dbReference>
<keyword evidence="12" id="KW-1185">Reference proteome</keyword>
<dbReference type="AlphaFoldDB" id="A0A7D5Z0L9"/>
<evidence type="ECO:0000256" key="6">
    <source>
        <dbReference type="ARBA" id="ARBA00022982"/>
    </source>
</evidence>
<dbReference type="KEGG" id="mbrn:26241357"/>
<dbReference type="Pfam" id="PF02271">
    <property type="entry name" value="UCR_14kD"/>
    <property type="match status" value="1"/>
</dbReference>
<organism evidence="11 12">
    <name type="scientific">Metarhizium brunneum</name>
    <dbReference type="NCBI Taxonomy" id="500148"/>
    <lineage>
        <taxon>Eukaryota</taxon>
        <taxon>Fungi</taxon>
        <taxon>Dikarya</taxon>
        <taxon>Ascomycota</taxon>
        <taxon>Pezizomycotina</taxon>
        <taxon>Sordariomycetes</taxon>
        <taxon>Hypocreomycetidae</taxon>
        <taxon>Hypocreales</taxon>
        <taxon>Clavicipitaceae</taxon>
        <taxon>Metarhizium</taxon>
    </lineage>
</organism>
<keyword evidence="5" id="KW-0999">Mitochondrion inner membrane</keyword>
<dbReference type="Gene3D" id="1.10.1090.10">
    <property type="entry name" value="Cytochrome b-c1 complex subunit 7"/>
    <property type="match status" value="1"/>
</dbReference>
<name>A0A7D5Z0L9_9HYPO</name>
<dbReference type="InterPro" id="IPR003197">
    <property type="entry name" value="QCR7"/>
</dbReference>
<gene>
    <name evidence="11" type="primary">qcr7</name>
    <name evidence="11" type="ORF">G6M90_00g077810</name>
</gene>
<evidence type="ECO:0000256" key="2">
    <source>
        <dbReference type="ARBA" id="ARBA00008554"/>
    </source>
</evidence>
<evidence type="ECO:0000256" key="8">
    <source>
        <dbReference type="ARBA" id="ARBA00023136"/>
    </source>
</evidence>
<sequence>MSGYSLAPFILRRPWLANMVMPAANWYANAAGYKKLGLRYATHPQHIPTPDSQQARTFWPPRSRSRPTDMSQQQIGASKRTAFRTNGLQWATADPQTAAATRRRYDDLVEEERESTQIALRRLSSKESYDRIYRIRRSVQCSYQHKLLPKDQWTKPEEDTPYLRDIIAQVETELAEKDALDSMTVAKRH</sequence>
<dbReference type="GeneID" id="26241357"/>
<evidence type="ECO:0000256" key="7">
    <source>
        <dbReference type="ARBA" id="ARBA00023128"/>
    </source>
</evidence>
<evidence type="ECO:0000256" key="3">
    <source>
        <dbReference type="ARBA" id="ARBA00022448"/>
    </source>
</evidence>
<keyword evidence="3" id="KW-0813">Transport</keyword>
<evidence type="ECO:0000256" key="1">
    <source>
        <dbReference type="ARBA" id="ARBA00004443"/>
    </source>
</evidence>
<evidence type="ECO:0000256" key="4">
    <source>
        <dbReference type="ARBA" id="ARBA00022660"/>
    </source>
</evidence>
<keyword evidence="8" id="KW-0472">Membrane</keyword>
<dbReference type="GO" id="GO:0006122">
    <property type="term" value="P:mitochondrial electron transport, ubiquinol to cytochrome c"/>
    <property type="evidence" value="ECO:0007669"/>
    <property type="project" value="InterPro"/>
</dbReference>
<comment type="similarity">
    <text evidence="2">Belongs to the UQCRB/QCR7 family.</text>
</comment>
<dbReference type="RefSeq" id="XP_065987068.1">
    <property type="nucleotide sequence ID" value="XM_066131077.1"/>
</dbReference>
<protein>
    <recommendedName>
        <fullName evidence="9">Complex III subunit 7</fullName>
    </recommendedName>
</protein>
<dbReference type="GO" id="GO:0045275">
    <property type="term" value="C:respiratory chain complex III"/>
    <property type="evidence" value="ECO:0007669"/>
    <property type="project" value="InterPro"/>
</dbReference>
<dbReference type="EMBL" id="CP058935">
    <property type="protein sequence ID" value="QLI70684.1"/>
    <property type="molecule type" value="Genomic_DNA"/>
</dbReference>
<proteinExistence type="inferred from homology"/>
<evidence type="ECO:0000256" key="10">
    <source>
        <dbReference type="SAM" id="MobiDB-lite"/>
    </source>
</evidence>
<keyword evidence="4" id="KW-0679">Respiratory chain</keyword>
<evidence type="ECO:0000313" key="11">
    <source>
        <dbReference type="EMBL" id="QLI70684.1"/>
    </source>
</evidence>
<dbReference type="SUPFAM" id="SSF81524">
    <property type="entry name" value="14 kDa protein of cytochrome bc1 complex (Ubiquinol-cytochrome c reductase)"/>
    <property type="match status" value="2"/>
</dbReference>
<dbReference type="Proteomes" id="UP000510686">
    <property type="component" value="Chromosome 4"/>
</dbReference>
<evidence type="ECO:0000313" key="12">
    <source>
        <dbReference type="Proteomes" id="UP000510686"/>
    </source>
</evidence>
<dbReference type="FunFam" id="1.10.1090.10:FF:000001">
    <property type="entry name" value="Cytochrome b-c1 complex subunit 7"/>
    <property type="match status" value="1"/>
</dbReference>
<dbReference type="OrthoDB" id="425749at2759"/>
<dbReference type="InterPro" id="IPR036544">
    <property type="entry name" value="QCR7_sf"/>
</dbReference>
<feature type="region of interest" description="Disordered" evidence="10">
    <location>
        <begin position="45"/>
        <end position="76"/>
    </location>
</feature>
<evidence type="ECO:0000256" key="5">
    <source>
        <dbReference type="ARBA" id="ARBA00022792"/>
    </source>
</evidence>
<comment type="subcellular location">
    <subcellularLocation>
        <location evidence="1">Mitochondrion inner membrane</location>
        <topology evidence="1">Peripheral membrane protein</topology>
        <orientation evidence="1">Matrix side</orientation>
    </subcellularLocation>
</comment>
<keyword evidence="7" id="KW-0496">Mitochondrion</keyword>
<dbReference type="GO" id="GO:0005743">
    <property type="term" value="C:mitochondrial inner membrane"/>
    <property type="evidence" value="ECO:0007669"/>
    <property type="project" value="UniProtKB-SubCell"/>
</dbReference>
<reference evidence="11 12" key="1">
    <citation type="submission" date="2020-07" db="EMBL/GenBank/DDBJ databases">
        <title>Telomere length de novo assembly of all 7 chromosomes of the fungus, Metarhizium brunneum, using a novel assembly pipeline.</title>
        <authorList>
            <person name="Saud z."/>
            <person name="Kortsinoglou A."/>
            <person name="Kouvelis V.N."/>
            <person name="Butt T.M."/>
        </authorList>
    </citation>
    <scope>NUCLEOTIDE SEQUENCE [LARGE SCALE GENOMIC DNA]</scope>
    <source>
        <strain evidence="11 12">4556</strain>
    </source>
</reference>
<evidence type="ECO:0000256" key="9">
    <source>
        <dbReference type="ARBA" id="ARBA00031684"/>
    </source>
</evidence>
<dbReference type="PANTHER" id="PTHR12022">
    <property type="entry name" value="UBIQUINOL-CYTOCHROME C REDUCTASE COMPLEX 14 KD PROTEIN"/>
    <property type="match status" value="1"/>
</dbReference>
<keyword evidence="6" id="KW-0249">Electron transport</keyword>
<accession>A0A7D5Z0L9</accession>